<dbReference type="Proteomes" id="UP001267426">
    <property type="component" value="Unassembled WGS sequence"/>
</dbReference>
<dbReference type="InterPro" id="IPR000192">
    <property type="entry name" value="Aminotrans_V_dom"/>
</dbReference>
<keyword evidence="1" id="KW-0663">Pyridoxal phosphate</keyword>
<dbReference type="InterPro" id="IPR015421">
    <property type="entry name" value="PyrdxlP-dep_Trfase_major"/>
</dbReference>
<evidence type="ECO:0000313" key="3">
    <source>
        <dbReference type="EMBL" id="MDT0630437.1"/>
    </source>
</evidence>
<dbReference type="Gene3D" id="3.90.1150.10">
    <property type="entry name" value="Aspartate Aminotransferase, domain 1"/>
    <property type="match status" value="1"/>
</dbReference>
<sequence length="395" mass="41028">MLRSQKDLFALPPDLHYLNAAYLSPQLRAVEAAGVSAIRVLRDPTQVGAADFFDDSDHVRALFADLVGSPGSADRVALVPAASYGVETVAQNVTLGPGRSVVVLGGQFPSHVYPWRRLAAETGGEVRTVEAPAPLGAEGRGAGWSERLLDAIDADTAVIAVPHVHWADGTRFDLEAVGARAREVGAALVVDGTQSVGALPFDLDAIRPDALVCAGYKWLLGPAGTGTLYLGERFADGRPLEETWLGRAGSDDFSGLTDYADDYGPGAVRFDMGGRANGILLPMLIAGLQQLRAWGVGEVQATCAARADVIVDGARALGYAAEDAAWRAGHLFGLAPPPGIEADAVRRALAERNVAVSTRGGVVRVSPHVYNDGADVDALLGGLAAATGRGRAVAA</sequence>
<reference evidence="3 4" key="1">
    <citation type="submission" date="2023-09" db="EMBL/GenBank/DDBJ databases">
        <authorList>
            <person name="Rey-Velasco X."/>
        </authorList>
    </citation>
    <scope>NUCLEOTIDE SEQUENCE [LARGE SCALE GENOMIC DNA]</scope>
    <source>
        <strain evidence="3 4">F394</strain>
    </source>
</reference>
<dbReference type="InterPro" id="IPR015422">
    <property type="entry name" value="PyrdxlP-dep_Trfase_small"/>
</dbReference>
<dbReference type="SUPFAM" id="SSF53383">
    <property type="entry name" value="PLP-dependent transferases"/>
    <property type="match status" value="1"/>
</dbReference>
<dbReference type="PANTHER" id="PTHR43586:SF15">
    <property type="entry name" value="BLR3095 PROTEIN"/>
    <property type="match status" value="1"/>
</dbReference>
<evidence type="ECO:0000259" key="2">
    <source>
        <dbReference type="Pfam" id="PF00266"/>
    </source>
</evidence>
<gene>
    <name evidence="3" type="ORF">RM540_01645</name>
</gene>
<feature type="domain" description="Aminotransferase class V" evidence="2">
    <location>
        <begin position="55"/>
        <end position="232"/>
    </location>
</feature>
<keyword evidence="4" id="KW-1185">Reference proteome</keyword>
<organism evidence="3 4">
    <name type="scientific">Rubrivirga litoralis</name>
    <dbReference type="NCBI Taxonomy" id="3075598"/>
    <lineage>
        <taxon>Bacteria</taxon>
        <taxon>Pseudomonadati</taxon>
        <taxon>Rhodothermota</taxon>
        <taxon>Rhodothermia</taxon>
        <taxon>Rhodothermales</taxon>
        <taxon>Rubricoccaceae</taxon>
        <taxon>Rubrivirga</taxon>
    </lineage>
</organism>
<dbReference type="GO" id="GO:0008483">
    <property type="term" value="F:transaminase activity"/>
    <property type="evidence" value="ECO:0007669"/>
    <property type="project" value="UniProtKB-KW"/>
</dbReference>
<dbReference type="PANTHER" id="PTHR43586">
    <property type="entry name" value="CYSTEINE DESULFURASE"/>
    <property type="match status" value="1"/>
</dbReference>
<keyword evidence="3" id="KW-0032">Aminotransferase</keyword>
<name>A0ABU3BMB8_9BACT</name>
<comment type="caution">
    <text evidence="3">The sequence shown here is derived from an EMBL/GenBank/DDBJ whole genome shotgun (WGS) entry which is preliminary data.</text>
</comment>
<evidence type="ECO:0000313" key="4">
    <source>
        <dbReference type="Proteomes" id="UP001267426"/>
    </source>
</evidence>
<proteinExistence type="predicted"/>
<dbReference type="EMBL" id="JAVRHT010000002">
    <property type="protein sequence ID" value="MDT0630437.1"/>
    <property type="molecule type" value="Genomic_DNA"/>
</dbReference>
<accession>A0ABU3BMB8</accession>
<evidence type="ECO:0000256" key="1">
    <source>
        <dbReference type="ARBA" id="ARBA00022898"/>
    </source>
</evidence>
<dbReference type="InterPro" id="IPR015424">
    <property type="entry name" value="PyrdxlP-dep_Trfase"/>
</dbReference>
<keyword evidence="3" id="KW-0808">Transferase</keyword>
<dbReference type="Gene3D" id="3.40.640.10">
    <property type="entry name" value="Type I PLP-dependent aspartate aminotransferase-like (Major domain)"/>
    <property type="match status" value="1"/>
</dbReference>
<dbReference type="Pfam" id="PF00266">
    <property type="entry name" value="Aminotran_5"/>
    <property type="match status" value="1"/>
</dbReference>
<dbReference type="RefSeq" id="WP_311661536.1">
    <property type="nucleotide sequence ID" value="NZ_JAVRHT010000002.1"/>
</dbReference>
<protein>
    <submittedName>
        <fullName evidence="3">Aminotransferase class V-fold PLP-dependent enzyme</fullName>
    </submittedName>
</protein>